<dbReference type="InterPro" id="IPR025665">
    <property type="entry name" value="Beta-barrel_OMP_2"/>
</dbReference>
<feature type="domain" description="Outer membrane protein beta-barrel" evidence="1">
    <location>
        <begin position="21"/>
        <end position="165"/>
    </location>
</feature>
<dbReference type="EMBL" id="WJYA01000001">
    <property type="protein sequence ID" value="MTE25401.1"/>
    <property type="molecule type" value="Genomic_DNA"/>
</dbReference>
<keyword evidence="3" id="KW-1185">Reference proteome</keyword>
<dbReference type="Pfam" id="PF13568">
    <property type="entry name" value="OMP_b-brl_2"/>
    <property type="match status" value="1"/>
</dbReference>
<sequence>MRLLFILLLIAGINGNAQEHPMGIKMGGNISNLSGDGTDNLSSMVNFHAGFFMEIDAAKDFKIQPELLFSVYGFKLDSEGNTSNVRLNYIILPVMAKYFVSEKFSFDAGPQVGLLVTAKNGTGSLADVKSDFYDRDFGINAGASLVISEKVSASVTYYFGLTDVTAIDNKNFNRAFQLAFQFKIN</sequence>
<dbReference type="RefSeq" id="WP_155087247.1">
    <property type="nucleotide sequence ID" value="NZ_WJYA01000001.1"/>
</dbReference>
<evidence type="ECO:0000259" key="1">
    <source>
        <dbReference type="Pfam" id="PF13568"/>
    </source>
</evidence>
<dbReference type="Proteomes" id="UP000447545">
    <property type="component" value="Unassembled WGS sequence"/>
</dbReference>
<accession>A0A7K1G8D9</accession>
<organism evidence="2 3">
    <name type="scientific">Winogradskyella ouciana</name>
    <dbReference type="NCBI Taxonomy" id="2608631"/>
    <lineage>
        <taxon>Bacteria</taxon>
        <taxon>Pseudomonadati</taxon>
        <taxon>Bacteroidota</taxon>
        <taxon>Flavobacteriia</taxon>
        <taxon>Flavobacteriales</taxon>
        <taxon>Flavobacteriaceae</taxon>
        <taxon>Winogradskyella</taxon>
    </lineage>
</organism>
<name>A0A7K1G8D9_9FLAO</name>
<proteinExistence type="predicted"/>
<evidence type="ECO:0000313" key="3">
    <source>
        <dbReference type="Proteomes" id="UP000447545"/>
    </source>
</evidence>
<dbReference type="AlphaFoldDB" id="A0A7K1G8D9"/>
<gene>
    <name evidence="2" type="ORF">F1003_00530</name>
</gene>
<evidence type="ECO:0000313" key="2">
    <source>
        <dbReference type="EMBL" id="MTE25401.1"/>
    </source>
</evidence>
<reference evidence="2 3" key="1">
    <citation type="submission" date="2019-11" db="EMBL/GenBank/DDBJ databases">
        <title>Winogradskyella ouciana sp. nov., isolated from the hadal seawater of the Mariana Trench.</title>
        <authorList>
            <person name="Liu R."/>
        </authorList>
    </citation>
    <scope>NUCLEOTIDE SEQUENCE [LARGE SCALE GENOMIC DNA]</scope>
    <source>
        <strain evidence="2 3">ZXX205</strain>
    </source>
</reference>
<dbReference type="InterPro" id="IPR011250">
    <property type="entry name" value="OMP/PagP_B-barrel"/>
</dbReference>
<comment type="caution">
    <text evidence="2">The sequence shown here is derived from an EMBL/GenBank/DDBJ whole genome shotgun (WGS) entry which is preliminary data.</text>
</comment>
<dbReference type="SUPFAM" id="SSF56925">
    <property type="entry name" value="OMPA-like"/>
    <property type="match status" value="1"/>
</dbReference>
<protein>
    <submittedName>
        <fullName evidence="2">Outer membrane beta-barrel protein</fullName>
    </submittedName>
</protein>